<dbReference type="HOGENOM" id="CLU_755789_0_0_7"/>
<dbReference type="PATRIC" id="fig|1069642.3.peg.1072"/>
<gene>
    <name evidence="1" type="ORF">Bdt_1086</name>
</gene>
<name>K7YLX0_BDEBC</name>
<accession>K7YLX0</accession>
<protein>
    <submittedName>
        <fullName evidence="1">Uncharacterized protein</fullName>
    </submittedName>
</protein>
<sequence>MRGYKMKHFLNSRGNSLIQVLVSIGLTALLAATVASVLSHQSKEARALNEQLAAADLQKLLISTLADGSVCKYVLNNPNPQTFNSTIASKINPQNMTVSKLYTNTAGTTTTAEVGKQASGYSNTLFVKNIRLQIDSGHDSNWSGQWLVEFDETKTVRPLKPLSISTTILADISSPSAAKILNCMPTAVGTMQEGIVNIPIFCHAGNNSENTCTINIEEDPQVIALGLKAPDLKLIGFSITQHGFDGCGSKTINTCTCVLSRTFNSSNSLAAVWNVGGSIFGPQTYGGGLADSTMMGSRYIHLRVSQQAIGLNLSFFYGDLTTAKLSALNQSYAAAEKSVALEPPAYKTNYGGGIRLALCDLKTPNP</sequence>
<dbReference type="KEGG" id="bbat:Bdt_1086"/>
<dbReference type="AlphaFoldDB" id="K7YLX0"/>
<proteinExistence type="predicted"/>
<dbReference type="EMBL" id="CP002930">
    <property type="protein sequence ID" value="AFY00786.1"/>
    <property type="molecule type" value="Genomic_DNA"/>
</dbReference>
<organism evidence="1 2">
    <name type="scientific">Bdellovibrio bacteriovorus str. Tiberius</name>
    <dbReference type="NCBI Taxonomy" id="1069642"/>
    <lineage>
        <taxon>Bacteria</taxon>
        <taxon>Pseudomonadati</taxon>
        <taxon>Bdellovibrionota</taxon>
        <taxon>Bdellovibrionia</taxon>
        <taxon>Bdellovibrionales</taxon>
        <taxon>Pseudobdellovibrionaceae</taxon>
        <taxon>Bdellovibrio</taxon>
    </lineage>
</organism>
<reference evidence="1 2" key="1">
    <citation type="journal article" date="2012" name="BMC Genomics">
        <title>Genome analysis of a simultaneously predatory and prey-independent, novel Bdellovibrio bacteriovorus from the River Tiber, supports in silico predictions of both ancient and recent lateral gene transfer from diverse bacteria.</title>
        <authorList>
            <person name="Hobley L."/>
            <person name="Lerner T.R."/>
            <person name="Williams L.E."/>
            <person name="Lambert C."/>
            <person name="Till R."/>
            <person name="Milner D.S."/>
            <person name="Basford S.M."/>
            <person name="Capeness M.J."/>
            <person name="Fenton A.K."/>
            <person name="Atterbury R.J."/>
            <person name="Harris M.A."/>
            <person name="Sockett R.E."/>
        </authorList>
    </citation>
    <scope>NUCLEOTIDE SEQUENCE [LARGE SCALE GENOMIC DNA]</scope>
    <source>
        <strain evidence="1 2">Tiberius</strain>
    </source>
</reference>
<dbReference type="Proteomes" id="UP000010074">
    <property type="component" value="Chromosome"/>
</dbReference>
<evidence type="ECO:0000313" key="2">
    <source>
        <dbReference type="Proteomes" id="UP000010074"/>
    </source>
</evidence>
<evidence type="ECO:0000313" key="1">
    <source>
        <dbReference type="EMBL" id="AFY00786.1"/>
    </source>
</evidence>